<evidence type="ECO:0000256" key="5">
    <source>
        <dbReference type="ARBA" id="ARBA00023222"/>
    </source>
</evidence>
<dbReference type="InterPro" id="IPR045865">
    <property type="entry name" value="ACT-like_dom_sf"/>
</dbReference>
<evidence type="ECO:0000256" key="9">
    <source>
        <dbReference type="RuleBase" id="RU361254"/>
    </source>
</evidence>
<comment type="catalytic activity">
    <reaction evidence="7 9">
        <text>prephenate + H(+) = 3-phenylpyruvate + CO2 + H2O</text>
        <dbReference type="Rhea" id="RHEA:21648"/>
        <dbReference type="ChEBI" id="CHEBI:15377"/>
        <dbReference type="ChEBI" id="CHEBI:15378"/>
        <dbReference type="ChEBI" id="CHEBI:16526"/>
        <dbReference type="ChEBI" id="CHEBI:18005"/>
        <dbReference type="ChEBI" id="CHEBI:29934"/>
        <dbReference type="EC" id="4.2.1.51"/>
    </reaction>
</comment>
<keyword evidence="5 9" id="KW-0584">Phenylalanine biosynthesis</keyword>
<evidence type="ECO:0000259" key="11">
    <source>
        <dbReference type="PROSITE" id="PS51671"/>
    </source>
</evidence>
<dbReference type="SUPFAM" id="SSF53850">
    <property type="entry name" value="Periplasmic binding protein-like II"/>
    <property type="match status" value="1"/>
</dbReference>
<dbReference type="PIRSF" id="PIRSF001500">
    <property type="entry name" value="Chor_mut_pdt_Ppr"/>
    <property type="match status" value="1"/>
</dbReference>
<dbReference type="PANTHER" id="PTHR21022:SF19">
    <property type="entry name" value="PREPHENATE DEHYDRATASE-RELATED"/>
    <property type="match status" value="1"/>
</dbReference>
<dbReference type="PROSITE" id="PS00858">
    <property type="entry name" value="PREPHENATE_DEHYDR_2"/>
    <property type="match status" value="1"/>
</dbReference>
<dbReference type="PROSITE" id="PS51671">
    <property type="entry name" value="ACT"/>
    <property type="match status" value="1"/>
</dbReference>
<evidence type="ECO:0000256" key="1">
    <source>
        <dbReference type="ARBA" id="ARBA00004741"/>
    </source>
</evidence>
<dbReference type="AlphaFoldDB" id="Q3AU67"/>
<sequence>MTNLLTAYQGEPGAYSEIAALRLGTPVPCASFEEVFAAVESERVDYAVIPIENSLGGSIHQNYDLLLQHPVIIEAETFVKVEHCLLGLPNASLETAGRVLSHPQALAQCRNFFATHPHLKAEVAYDTAGSAKMIAEEKDPTKFALASKRAGELYGLHFFGFNMADEEWNITRFFCITHAAKPKPLRLKEGTATLDNSHYKTSIAFTLPNEQGSLFKALATFALRNIDLTKIESRPFRQKAFDYLFYVDFLGHQDEEHVCNALKHLQEFATMLHVLGSYGVVAE</sequence>
<name>Q3AU67_CHLCH</name>
<dbReference type="InterPro" id="IPR018528">
    <property type="entry name" value="Preph_deHydtase_CS"/>
</dbReference>
<dbReference type="PROSITE" id="PS51171">
    <property type="entry name" value="PREPHENATE_DEHYDR_3"/>
    <property type="match status" value="1"/>
</dbReference>
<dbReference type="InterPro" id="IPR008242">
    <property type="entry name" value="Chor_mutase/pphenate_deHydtase"/>
</dbReference>
<dbReference type="GO" id="GO:0004664">
    <property type="term" value="F:prephenate dehydratase activity"/>
    <property type="evidence" value="ECO:0007669"/>
    <property type="project" value="UniProtKB-UniRule"/>
</dbReference>
<dbReference type="PANTHER" id="PTHR21022">
    <property type="entry name" value="PREPHENATE DEHYDRATASE P PROTEIN"/>
    <property type="match status" value="1"/>
</dbReference>
<keyword evidence="3 9" id="KW-0028">Amino-acid biosynthesis</keyword>
<dbReference type="Gene3D" id="3.30.70.260">
    <property type="match status" value="1"/>
</dbReference>
<feature type="domain" description="ACT" evidence="11">
    <location>
        <begin position="202"/>
        <end position="279"/>
    </location>
</feature>
<dbReference type="UniPathway" id="UPA00121">
    <property type="reaction ID" value="UER00345"/>
</dbReference>
<evidence type="ECO:0000256" key="8">
    <source>
        <dbReference type="PIRSR" id="PIRSR001500-2"/>
    </source>
</evidence>
<evidence type="ECO:0000256" key="6">
    <source>
        <dbReference type="ARBA" id="ARBA00023239"/>
    </source>
</evidence>
<comment type="pathway">
    <text evidence="1 9">Amino-acid biosynthesis; L-phenylalanine biosynthesis; phenylpyruvate from prephenate: step 1/1.</text>
</comment>
<dbReference type="EMBL" id="CP000108">
    <property type="protein sequence ID" value="ABB27458.1"/>
    <property type="molecule type" value="Genomic_DNA"/>
</dbReference>
<gene>
    <name evidence="9" type="primary">pheA</name>
    <name evidence="12" type="ordered locus">Cag_0180</name>
</gene>
<evidence type="ECO:0000256" key="4">
    <source>
        <dbReference type="ARBA" id="ARBA00023141"/>
    </source>
</evidence>
<protein>
    <recommendedName>
        <fullName evidence="2 9">Prephenate dehydratase</fullName>
        <shortName evidence="9">PDT</shortName>
        <ecNumber evidence="2 9">4.2.1.51</ecNumber>
    </recommendedName>
</protein>
<keyword evidence="4 9" id="KW-0057">Aromatic amino acid biosynthesis</keyword>
<dbReference type="OrthoDB" id="9802281at2"/>
<dbReference type="GO" id="GO:0009094">
    <property type="term" value="P:L-phenylalanine biosynthetic process"/>
    <property type="evidence" value="ECO:0007669"/>
    <property type="project" value="UniProtKB-UniPathway"/>
</dbReference>
<evidence type="ECO:0000256" key="2">
    <source>
        <dbReference type="ARBA" id="ARBA00013147"/>
    </source>
</evidence>
<evidence type="ECO:0000259" key="10">
    <source>
        <dbReference type="PROSITE" id="PS51171"/>
    </source>
</evidence>
<dbReference type="EC" id="4.2.1.51" evidence="2 9"/>
<keyword evidence="6 9" id="KW-0456">Lyase</keyword>
<evidence type="ECO:0000313" key="12">
    <source>
        <dbReference type="EMBL" id="ABB27458.1"/>
    </source>
</evidence>
<dbReference type="FunFam" id="3.30.70.260:FF:000012">
    <property type="entry name" value="Prephenate dehydratase"/>
    <property type="match status" value="1"/>
</dbReference>
<dbReference type="KEGG" id="cch:Cag_0180"/>
<feature type="site" description="Essential for prephenate dehydratase activity" evidence="8">
    <location>
        <position position="171"/>
    </location>
</feature>
<accession>Q3AU67</accession>
<feature type="domain" description="Prephenate dehydratase" evidence="10">
    <location>
        <begin position="5"/>
        <end position="178"/>
    </location>
</feature>
<dbReference type="HOGENOM" id="CLU_035008_4_2_10"/>
<dbReference type="GO" id="GO:0005737">
    <property type="term" value="C:cytoplasm"/>
    <property type="evidence" value="ECO:0007669"/>
    <property type="project" value="TreeGrafter"/>
</dbReference>
<organism evidence="12">
    <name type="scientific">Chlorobium chlorochromatii (strain CaD3)</name>
    <dbReference type="NCBI Taxonomy" id="340177"/>
    <lineage>
        <taxon>Bacteria</taxon>
        <taxon>Pseudomonadati</taxon>
        <taxon>Chlorobiota</taxon>
        <taxon>Chlorobiia</taxon>
        <taxon>Chlorobiales</taxon>
        <taxon>Chlorobiaceae</taxon>
        <taxon>Chlorobium/Pelodictyon group</taxon>
        <taxon>Chlorobium</taxon>
    </lineage>
</organism>
<dbReference type="CDD" id="cd13631">
    <property type="entry name" value="PBP2_Ct-PDT_like"/>
    <property type="match status" value="1"/>
</dbReference>
<dbReference type="Pfam" id="PF00800">
    <property type="entry name" value="PDT"/>
    <property type="match status" value="1"/>
</dbReference>
<dbReference type="CDD" id="cd04905">
    <property type="entry name" value="ACT_CM-PDT"/>
    <property type="match status" value="1"/>
</dbReference>
<evidence type="ECO:0000256" key="7">
    <source>
        <dbReference type="ARBA" id="ARBA00047848"/>
    </source>
</evidence>
<dbReference type="eggNOG" id="COG0077">
    <property type="taxonomic scope" value="Bacteria"/>
</dbReference>
<dbReference type="STRING" id="340177.Cag_0180"/>
<dbReference type="Gene3D" id="3.40.190.10">
    <property type="entry name" value="Periplasmic binding protein-like II"/>
    <property type="match status" value="2"/>
</dbReference>
<dbReference type="InterPro" id="IPR002912">
    <property type="entry name" value="ACT_dom"/>
</dbReference>
<dbReference type="InterPro" id="IPR001086">
    <property type="entry name" value="Preph_deHydtase"/>
</dbReference>
<reference evidence="12" key="1">
    <citation type="submission" date="2005-08" db="EMBL/GenBank/DDBJ databases">
        <title>Complete sequence of Chlorobium chlorochromatii CaD3.</title>
        <authorList>
            <person name="Copeland A."/>
            <person name="Lucas S."/>
            <person name="Lapidus A."/>
            <person name="Barry K."/>
            <person name="Detter J.C."/>
            <person name="Glavina T."/>
            <person name="Hammon N."/>
            <person name="Israni S."/>
            <person name="Pitluck S."/>
            <person name="Bryant D."/>
            <person name="Schmutz J."/>
            <person name="Larimer F."/>
            <person name="Land M."/>
            <person name="Kyrpides N."/>
            <person name="Ivanova N."/>
            <person name="Richardson P."/>
        </authorList>
    </citation>
    <scope>NUCLEOTIDE SEQUENCE [LARGE SCALE GENOMIC DNA]</scope>
    <source>
        <strain evidence="12">CaD3</strain>
    </source>
</reference>
<evidence type="ECO:0000256" key="3">
    <source>
        <dbReference type="ARBA" id="ARBA00022605"/>
    </source>
</evidence>
<proteinExistence type="predicted"/>
<dbReference type="NCBIfam" id="NF008865">
    <property type="entry name" value="PRK11898.1"/>
    <property type="match status" value="1"/>
</dbReference>
<dbReference type="SUPFAM" id="SSF55021">
    <property type="entry name" value="ACT-like"/>
    <property type="match status" value="1"/>
</dbReference>